<evidence type="ECO:0000256" key="4">
    <source>
        <dbReference type="ARBA" id="ARBA00022989"/>
    </source>
</evidence>
<evidence type="ECO:0000259" key="8">
    <source>
        <dbReference type="Pfam" id="PF02687"/>
    </source>
</evidence>
<feature type="transmembrane region" description="Helical" evidence="7">
    <location>
        <begin position="277"/>
        <end position="301"/>
    </location>
</feature>
<dbReference type="InterPro" id="IPR003838">
    <property type="entry name" value="ABC3_permease_C"/>
</dbReference>
<evidence type="ECO:0000256" key="2">
    <source>
        <dbReference type="ARBA" id="ARBA00022475"/>
    </source>
</evidence>
<feature type="transmembrane region" description="Helical" evidence="7">
    <location>
        <begin position="403"/>
        <end position="424"/>
    </location>
</feature>
<dbReference type="PANTHER" id="PTHR30572:SF4">
    <property type="entry name" value="ABC TRANSPORTER PERMEASE YTRF"/>
    <property type="match status" value="1"/>
</dbReference>
<keyword evidence="10" id="KW-1185">Reference proteome</keyword>
<evidence type="ECO:0000313" key="9">
    <source>
        <dbReference type="EMBL" id="WUQ10470.1"/>
    </source>
</evidence>
<comment type="subcellular location">
    <subcellularLocation>
        <location evidence="1">Cell membrane</location>
        <topology evidence="1">Multi-pass membrane protein</topology>
    </subcellularLocation>
</comment>
<keyword evidence="3 7" id="KW-0812">Transmembrane</keyword>
<keyword evidence="5 7" id="KW-0472">Membrane</keyword>
<feature type="transmembrane region" description="Helical" evidence="7">
    <location>
        <begin position="227"/>
        <end position="256"/>
    </location>
</feature>
<feature type="domain" description="ABC3 transporter permease C-terminal" evidence="8">
    <location>
        <begin position="233"/>
        <end position="350"/>
    </location>
</feature>
<sequence length="762" mass="76876">MTLTTLIAVAAATLALGLLVSSRGPFDRAFEGQSGAHLTVRFAGSGGGTQQRLADSARTAGVADAAGPYPLASVRLWPLRETPPGYTPPPSTLVGRAAPDGPVDRVALVDGRWAAAPGEIVLERATLPPGVRPGARVRAEQVELTVVGIASSAGRSADAWVVPEQVAGLTTAGPDLQMLYRLTSSGTAEDVRAGQEAITAAVPGGAVTGARSYLDVRQVAQQNTAAFIPFLTVFAFLGLAMSVLVIGTVVSGAVAAGTRRIGILKALGFTPLQVGRAYVAQALLPASAGALLGVLLGNALAVPVMAQVAEVYGTASVLVPVWVDVLVPAAALTVVAATAFVPALRAARLPAALVIGRGAGSTGARRGLRARRALGRLPLPRSVVLGLAGPLARPARSATTASAVAFGALAVTLAVGLGGTLVAVRTEGDPDRSGAVTVRTVLPPEGGPDASFAVRPADPAAVARVLADHAGTRSSRRTSRTEVDVAGLTGGAPLVAYEGEGAGAAAVMISGRWFAARGEAVVAGRFLKATGLRVGDGLVVSEQGRSARLTIVGEVFDLGDDGMTLRTSLESVAALESPYLPAVFGVELTSGTDRDRYLPELNQVLEPLGAQASATESPSSSVLTAMQGLIAMLTLMLVAVAGLGVLNTVVLDTRDRVHDQGVLKALGMTPRQTVVQVLTGVAAIGLVAGAVGAPLGAALHRAVMPAMGRAAGFTIPQAFIDVHGGLLPLLMALAGVPLAVAGALAPALWAARTRSARALRAE</sequence>
<feature type="domain" description="ABC3 transporter permease C-terminal" evidence="8">
    <location>
        <begin position="632"/>
        <end position="744"/>
    </location>
</feature>
<dbReference type="PANTHER" id="PTHR30572">
    <property type="entry name" value="MEMBRANE COMPONENT OF TRANSPORTER-RELATED"/>
    <property type="match status" value="1"/>
</dbReference>
<dbReference type="Proteomes" id="UP001432039">
    <property type="component" value="Chromosome"/>
</dbReference>
<keyword evidence="4 7" id="KW-1133">Transmembrane helix</keyword>
<evidence type="ECO:0000313" key="10">
    <source>
        <dbReference type="Proteomes" id="UP001432039"/>
    </source>
</evidence>
<evidence type="ECO:0000256" key="5">
    <source>
        <dbReference type="ARBA" id="ARBA00023136"/>
    </source>
</evidence>
<gene>
    <name evidence="9" type="ORF">OG517_02940</name>
</gene>
<feature type="transmembrane region" description="Helical" evidence="7">
    <location>
        <begin position="729"/>
        <end position="751"/>
    </location>
</feature>
<accession>A0ABZ1T4V3</accession>
<organism evidence="9 10">
    <name type="scientific">Streptomyces virginiae</name>
    <name type="common">Streptomyces cinnamonensis</name>
    <dbReference type="NCBI Taxonomy" id="1961"/>
    <lineage>
        <taxon>Bacteria</taxon>
        <taxon>Bacillati</taxon>
        <taxon>Actinomycetota</taxon>
        <taxon>Actinomycetes</taxon>
        <taxon>Kitasatosporales</taxon>
        <taxon>Streptomycetaceae</taxon>
        <taxon>Streptomyces</taxon>
    </lineage>
</organism>
<feature type="transmembrane region" description="Helical" evidence="7">
    <location>
        <begin position="674"/>
        <end position="699"/>
    </location>
</feature>
<keyword evidence="2" id="KW-1003">Cell membrane</keyword>
<name>A0ABZ1T4V3_STRVG</name>
<evidence type="ECO:0000256" key="1">
    <source>
        <dbReference type="ARBA" id="ARBA00004651"/>
    </source>
</evidence>
<dbReference type="EMBL" id="CP108090">
    <property type="protein sequence ID" value="WUQ10470.1"/>
    <property type="molecule type" value="Genomic_DNA"/>
</dbReference>
<dbReference type="Pfam" id="PF02687">
    <property type="entry name" value="FtsX"/>
    <property type="match status" value="2"/>
</dbReference>
<dbReference type="InterPro" id="IPR050250">
    <property type="entry name" value="Macrolide_Exporter_MacB"/>
</dbReference>
<comment type="similarity">
    <text evidence="6">Belongs to the ABC-4 integral membrane protein family.</text>
</comment>
<protein>
    <submittedName>
        <fullName evidence="9">FtsX-like permease family protein</fullName>
    </submittedName>
</protein>
<reference evidence="9" key="1">
    <citation type="submission" date="2022-10" db="EMBL/GenBank/DDBJ databases">
        <title>The complete genomes of actinobacterial strains from the NBC collection.</title>
        <authorList>
            <person name="Joergensen T.S."/>
            <person name="Alvarez Arevalo M."/>
            <person name="Sterndorff E.B."/>
            <person name="Faurdal D."/>
            <person name="Vuksanovic O."/>
            <person name="Mourched A.-S."/>
            <person name="Charusanti P."/>
            <person name="Shaw S."/>
            <person name="Blin K."/>
            <person name="Weber T."/>
        </authorList>
    </citation>
    <scope>NUCLEOTIDE SEQUENCE</scope>
    <source>
        <strain evidence="9">NBC_00248</strain>
    </source>
</reference>
<proteinExistence type="inferred from homology"/>
<feature type="transmembrane region" description="Helical" evidence="7">
    <location>
        <begin position="629"/>
        <end position="653"/>
    </location>
</feature>
<evidence type="ECO:0000256" key="3">
    <source>
        <dbReference type="ARBA" id="ARBA00022692"/>
    </source>
</evidence>
<dbReference type="RefSeq" id="WP_328960018.1">
    <property type="nucleotide sequence ID" value="NZ_CP108090.1"/>
</dbReference>
<evidence type="ECO:0000256" key="6">
    <source>
        <dbReference type="ARBA" id="ARBA00038076"/>
    </source>
</evidence>
<feature type="transmembrane region" description="Helical" evidence="7">
    <location>
        <begin position="321"/>
        <end position="341"/>
    </location>
</feature>
<evidence type="ECO:0000256" key="7">
    <source>
        <dbReference type="SAM" id="Phobius"/>
    </source>
</evidence>